<name>A0A5W3IRQ4_SALMU</name>
<reference evidence="2" key="1">
    <citation type="submission" date="2018-06" db="EMBL/GenBank/DDBJ databases">
        <authorList>
            <person name="Ashton P.M."/>
            <person name="Dallman T."/>
            <person name="Nair S."/>
            <person name="De Pinna E."/>
            <person name="Peters T."/>
            <person name="Grant K."/>
        </authorList>
    </citation>
    <scope>NUCLEOTIDE SEQUENCE</scope>
    <source>
        <strain evidence="2">246187</strain>
    </source>
</reference>
<comment type="caution">
    <text evidence="2">The sequence shown here is derived from an EMBL/GenBank/DDBJ whole genome shotgun (WGS) entry which is preliminary data.</text>
</comment>
<gene>
    <name evidence="2" type="ORF">DP785_20360</name>
</gene>
<sequence length="80" mass="9229">MKGKRDPRSLNPLKEAVPATAQIQMRVTPDRKNRYVRQAQAEGLKLTDWIQKHMDNVCNDAGQPDTTPYTMDERRTETSE</sequence>
<dbReference type="AlphaFoldDB" id="A0A5W3IRQ4"/>
<evidence type="ECO:0000256" key="1">
    <source>
        <dbReference type="SAM" id="MobiDB-lite"/>
    </source>
</evidence>
<protein>
    <submittedName>
        <fullName evidence="2">Uncharacterized protein</fullName>
    </submittedName>
</protein>
<proteinExistence type="predicted"/>
<dbReference type="EMBL" id="AAHIXF010000019">
    <property type="protein sequence ID" value="EBW6611170.1"/>
    <property type="molecule type" value="Genomic_DNA"/>
</dbReference>
<feature type="compositionally biased region" description="Basic and acidic residues" evidence="1">
    <location>
        <begin position="71"/>
        <end position="80"/>
    </location>
</feature>
<organism evidence="2">
    <name type="scientific">Salmonella muenchen</name>
    <dbReference type="NCBI Taxonomy" id="596"/>
    <lineage>
        <taxon>Bacteria</taxon>
        <taxon>Pseudomonadati</taxon>
        <taxon>Pseudomonadota</taxon>
        <taxon>Gammaproteobacteria</taxon>
        <taxon>Enterobacterales</taxon>
        <taxon>Enterobacteriaceae</taxon>
        <taxon>Salmonella</taxon>
    </lineage>
</organism>
<feature type="region of interest" description="Disordered" evidence="1">
    <location>
        <begin position="57"/>
        <end position="80"/>
    </location>
</feature>
<accession>A0A5W3IRQ4</accession>
<evidence type="ECO:0000313" key="2">
    <source>
        <dbReference type="EMBL" id="EBW6611170.1"/>
    </source>
</evidence>